<dbReference type="EMBL" id="CP107551">
    <property type="protein sequence ID" value="UYP19204.1"/>
    <property type="molecule type" value="Genomic_DNA"/>
</dbReference>
<evidence type="ECO:0000313" key="2">
    <source>
        <dbReference type="Proteomes" id="UP001156484"/>
    </source>
</evidence>
<organism evidence="1 2">
    <name type="scientific">Rhodococcus sacchari</name>
    <dbReference type="NCBI Taxonomy" id="2962047"/>
    <lineage>
        <taxon>Bacteria</taxon>
        <taxon>Bacillati</taxon>
        <taxon>Actinomycetota</taxon>
        <taxon>Actinomycetes</taxon>
        <taxon>Mycobacteriales</taxon>
        <taxon>Nocardiaceae</taxon>
        <taxon>Rhodococcus</taxon>
    </lineage>
</organism>
<evidence type="ECO:0000313" key="1">
    <source>
        <dbReference type="EMBL" id="UYP19204.1"/>
    </source>
</evidence>
<gene>
    <name evidence="1" type="ORF">OED52_01020</name>
</gene>
<keyword evidence="2" id="KW-1185">Reference proteome</keyword>
<protein>
    <submittedName>
        <fullName evidence="1">DUF732 domain-containing protein</fullName>
    </submittedName>
</protein>
<proteinExistence type="predicted"/>
<reference evidence="1" key="1">
    <citation type="submission" date="2022-10" db="EMBL/GenBank/DDBJ databases">
        <title>Rhodococcus ferula Z13 complete genome.</title>
        <authorList>
            <person name="Long X."/>
            <person name="Zang M."/>
        </authorList>
    </citation>
    <scope>NUCLEOTIDE SEQUENCE</scope>
    <source>
        <strain evidence="1">Z13</strain>
    </source>
</reference>
<dbReference type="Proteomes" id="UP001156484">
    <property type="component" value="Chromosome"/>
</dbReference>
<sequence length="138" mass="14347">MTKRMFISAVLTGAVALTLSACGGGDDGSSASGTEDTYITRLSEAGIDGDRDALLAVGNETCDLVRNNAGDGDVEAAEMIAGFTEPARKAGYEPFDTVTIGMASVTTLCTDLLGEETAQQVQEQWEDLLSNRNTSSGN</sequence>
<accession>A0ACD4DGU2</accession>
<name>A0ACD4DGU2_9NOCA</name>